<comment type="caution">
    <text evidence="2">The sequence shown here is derived from an EMBL/GenBank/DDBJ whole genome shotgun (WGS) entry which is preliminary data.</text>
</comment>
<evidence type="ECO:0000313" key="3">
    <source>
        <dbReference type="Proteomes" id="UP000807504"/>
    </source>
</evidence>
<feature type="chain" id="PRO_5035860061" evidence="1">
    <location>
        <begin position="33"/>
        <end position="387"/>
    </location>
</feature>
<dbReference type="Proteomes" id="UP000807504">
    <property type="component" value="Unassembled WGS sequence"/>
</dbReference>
<keyword evidence="3" id="KW-1185">Reference proteome</keyword>
<protein>
    <submittedName>
        <fullName evidence="2">Uncharacterized protein</fullName>
    </submittedName>
</protein>
<organism evidence="2 3">
    <name type="scientific">Argiope bruennichi</name>
    <name type="common">Wasp spider</name>
    <name type="synonym">Aranea bruennichi</name>
    <dbReference type="NCBI Taxonomy" id="94029"/>
    <lineage>
        <taxon>Eukaryota</taxon>
        <taxon>Metazoa</taxon>
        <taxon>Ecdysozoa</taxon>
        <taxon>Arthropoda</taxon>
        <taxon>Chelicerata</taxon>
        <taxon>Arachnida</taxon>
        <taxon>Araneae</taxon>
        <taxon>Araneomorphae</taxon>
        <taxon>Entelegynae</taxon>
        <taxon>Araneoidea</taxon>
        <taxon>Araneidae</taxon>
        <taxon>Argiope</taxon>
    </lineage>
</organism>
<sequence>MKAFVHPVANNQLLKMFAKVLVLCAALAAVHASFIAPVGYGAPILSAGPLGIGKGLIATPAVATVSSQKAVINHVAPAARVAVAPAHIGVASHGILSNGFVGRHAIAAAPLTVGAGLYGTPIALGVGNIGLGHGPVLSSQKSVINHVAPAAPVPVAATPIALAGHGIHGSGLLANGIVGGHGIAAAPLATGHGLLGAPVALGHGNTVSSQKSVISHVDMELPLVMAFLGAPFALGHGTAVSSQKSVISHVAPAAPVALASHGIYGNGLLANGIVGGHGIAAAPLASGHGLLGAPVALGHGTAVSSQKSVISHVAPAAHVAVAAAPLALGHNGILSNGLIGGHGIVGNSHVAGAPLGFAGHRISAFPLSIGSGIHGAPVALGFGKAIL</sequence>
<keyword evidence="1" id="KW-0732">Signal</keyword>
<name>A0A8T0FBC2_ARGBR</name>
<gene>
    <name evidence="2" type="ORF">HNY73_009229</name>
</gene>
<accession>A0A8T0FBC2</accession>
<evidence type="ECO:0000313" key="2">
    <source>
        <dbReference type="EMBL" id="KAF8787652.1"/>
    </source>
</evidence>
<proteinExistence type="predicted"/>
<feature type="signal peptide" evidence="1">
    <location>
        <begin position="1"/>
        <end position="32"/>
    </location>
</feature>
<evidence type="ECO:0000256" key="1">
    <source>
        <dbReference type="SAM" id="SignalP"/>
    </source>
</evidence>
<dbReference type="EMBL" id="JABXBU010000015">
    <property type="protein sequence ID" value="KAF8787652.1"/>
    <property type="molecule type" value="Genomic_DNA"/>
</dbReference>
<dbReference type="AlphaFoldDB" id="A0A8T0FBC2"/>
<reference evidence="2" key="1">
    <citation type="journal article" date="2020" name="bioRxiv">
        <title>Chromosome-level reference genome of the European wasp spider Argiope bruennichi: a resource for studies on range expansion and evolutionary adaptation.</title>
        <authorList>
            <person name="Sheffer M.M."/>
            <person name="Hoppe A."/>
            <person name="Krehenwinkel H."/>
            <person name="Uhl G."/>
            <person name="Kuss A.W."/>
            <person name="Jensen L."/>
            <person name="Jensen C."/>
            <person name="Gillespie R.G."/>
            <person name="Hoff K.J."/>
            <person name="Prost S."/>
        </authorList>
    </citation>
    <scope>NUCLEOTIDE SEQUENCE</scope>
</reference>
<reference evidence="2" key="2">
    <citation type="submission" date="2020-06" db="EMBL/GenBank/DDBJ databases">
        <authorList>
            <person name="Sheffer M."/>
        </authorList>
    </citation>
    <scope>NUCLEOTIDE SEQUENCE</scope>
</reference>